<gene>
    <name evidence="9" type="ORF">Q31a_11060</name>
</gene>
<keyword evidence="3" id="KW-0489">Methyltransferase</keyword>
<name>A0A518G2N5_9BACT</name>
<dbReference type="OrthoDB" id="9804945at2"/>
<evidence type="ECO:0000256" key="4">
    <source>
        <dbReference type="ARBA" id="ARBA00022679"/>
    </source>
</evidence>
<dbReference type="Gene3D" id="2.170.270.10">
    <property type="entry name" value="SET domain"/>
    <property type="match status" value="1"/>
</dbReference>
<dbReference type="InterPro" id="IPR003616">
    <property type="entry name" value="Post-SET_dom"/>
</dbReference>
<dbReference type="InterPro" id="IPR046341">
    <property type="entry name" value="SET_dom_sf"/>
</dbReference>
<feature type="compositionally biased region" description="Basic and acidic residues" evidence="6">
    <location>
        <begin position="1"/>
        <end position="15"/>
    </location>
</feature>
<dbReference type="SMART" id="SM00317">
    <property type="entry name" value="SET"/>
    <property type="match status" value="1"/>
</dbReference>
<feature type="domain" description="SET" evidence="7">
    <location>
        <begin position="38"/>
        <end position="165"/>
    </location>
</feature>
<dbReference type="SUPFAM" id="SSF82199">
    <property type="entry name" value="SET domain"/>
    <property type="match status" value="1"/>
</dbReference>
<protein>
    <submittedName>
        <fullName evidence="9">SET domain protein</fullName>
    </submittedName>
</protein>
<dbReference type="RefSeq" id="WP_145074940.1">
    <property type="nucleotide sequence ID" value="NZ_CP036298.1"/>
</dbReference>
<dbReference type="InterPro" id="IPR001214">
    <property type="entry name" value="SET_dom"/>
</dbReference>
<dbReference type="GO" id="GO:0008168">
    <property type="term" value="F:methyltransferase activity"/>
    <property type="evidence" value="ECO:0007669"/>
    <property type="project" value="UniProtKB-KW"/>
</dbReference>
<evidence type="ECO:0000256" key="3">
    <source>
        <dbReference type="ARBA" id="ARBA00022603"/>
    </source>
</evidence>
<keyword evidence="10" id="KW-1185">Reference proteome</keyword>
<comment type="subcellular location">
    <subcellularLocation>
        <location evidence="1">Chromosome</location>
    </subcellularLocation>
</comment>
<dbReference type="KEGG" id="ahel:Q31a_11060"/>
<sequence length="209" mass="23051">MHFDEGKPSRSHGERPPLSPHQAQRKHRQAKVERLEKRGLRVGRTSVGKGVFATKRIVDGTCIGQIEGRVISEQDYVSRYAFDLGDGTQLEPTAPFRFVNHSCSPNCAFEAFSFPGPTSPTIAEDATLPSPAVELSTHPAAAAPKILLYSICDIRLGEELTIDYSWPARFAIPCNCHSAHCRGWIVDSKHLAELQQLLQVRAIPDLGII</sequence>
<dbReference type="PANTHER" id="PTHR22884">
    <property type="entry name" value="SET DOMAIN PROTEINS"/>
    <property type="match status" value="1"/>
</dbReference>
<keyword evidence="2" id="KW-0158">Chromosome</keyword>
<dbReference type="PROSITE" id="PS50280">
    <property type="entry name" value="SET"/>
    <property type="match status" value="1"/>
</dbReference>
<feature type="domain" description="Post-SET" evidence="8">
    <location>
        <begin position="170"/>
        <end position="186"/>
    </location>
</feature>
<proteinExistence type="predicted"/>
<accession>A0A518G2N5</accession>
<keyword evidence="4" id="KW-0808">Transferase</keyword>
<evidence type="ECO:0000256" key="6">
    <source>
        <dbReference type="SAM" id="MobiDB-lite"/>
    </source>
</evidence>
<evidence type="ECO:0000259" key="8">
    <source>
        <dbReference type="PROSITE" id="PS50868"/>
    </source>
</evidence>
<reference evidence="9 10" key="1">
    <citation type="submission" date="2019-02" db="EMBL/GenBank/DDBJ databases">
        <title>Deep-cultivation of Planctomycetes and their phenomic and genomic characterization uncovers novel biology.</title>
        <authorList>
            <person name="Wiegand S."/>
            <person name="Jogler M."/>
            <person name="Boedeker C."/>
            <person name="Pinto D."/>
            <person name="Vollmers J."/>
            <person name="Rivas-Marin E."/>
            <person name="Kohn T."/>
            <person name="Peeters S.H."/>
            <person name="Heuer A."/>
            <person name="Rast P."/>
            <person name="Oberbeckmann S."/>
            <person name="Bunk B."/>
            <person name="Jeske O."/>
            <person name="Meyerdierks A."/>
            <person name="Storesund J.E."/>
            <person name="Kallscheuer N."/>
            <person name="Luecker S."/>
            <person name="Lage O.M."/>
            <person name="Pohl T."/>
            <person name="Merkel B.J."/>
            <person name="Hornburger P."/>
            <person name="Mueller R.-W."/>
            <person name="Bruemmer F."/>
            <person name="Labrenz M."/>
            <person name="Spormann A.M."/>
            <person name="Op den Camp H."/>
            <person name="Overmann J."/>
            <person name="Amann R."/>
            <person name="Jetten M.S.M."/>
            <person name="Mascher T."/>
            <person name="Medema M.H."/>
            <person name="Devos D.P."/>
            <person name="Kaster A.-K."/>
            <person name="Ovreas L."/>
            <person name="Rohde M."/>
            <person name="Galperin M.Y."/>
            <person name="Jogler C."/>
        </authorList>
    </citation>
    <scope>NUCLEOTIDE SEQUENCE [LARGE SCALE GENOMIC DNA]</scope>
    <source>
        <strain evidence="9 10">Q31a</strain>
    </source>
</reference>
<evidence type="ECO:0000256" key="1">
    <source>
        <dbReference type="ARBA" id="ARBA00004286"/>
    </source>
</evidence>
<dbReference type="Pfam" id="PF00856">
    <property type="entry name" value="SET"/>
    <property type="match status" value="1"/>
</dbReference>
<dbReference type="AlphaFoldDB" id="A0A518G2N5"/>
<organism evidence="9 10">
    <name type="scientific">Aureliella helgolandensis</name>
    <dbReference type="NCBI Taxonomy" id="2527968"/>
    <lineage>
        <taxon>Bacteria</taxon>
        <taxon>Pseudomonadati</taxon>
        <taxon>Planctomycetota</taxon>
        <taxon>Planctomycetia</taxon>
        <taxon>Pirellulales</taxon>
        <taxon>Pirellulaceae</taxon>
        <taxon>Aureliella</taxon>
    </lineage>
</organism>
<evidence type="ECO:0000259" key="7">
    <source>
        <dbReference type="PROSITE" id="PS50280"/>
    </source>
</evidence>
<keyword evidence="5" id="KW-0949">S-adenosyl-L-methionine</keyword>
<feature type="region of interest" description="Disordered" evidence="6">
    <location>
        <begin position="1"/>
        <end position="30"/>
    </location>
</feature>
<dbReference type="PROSITE" id="PS50868">
    <property type="entry name" value="POST_SET"/>
    <property type="match status" value="1"/>
</dbReference>
<evidence type="ECO:0000313" key="10">
    <source>
        <dbReference type="Proteomes" id="UP000318017"/>
    </source>
</evidence>
<dbReference type="InterPro" id="IPR050777">
    <property type="entry name" value="SET2_Histone-Lys_MeTrsfase"/>
</dbReference>
<dbReference type="GO" id="GO:0005694">
    <property type="term" value="C:chromosome"/>
    <property type="evidence" value="ECO:0007669"/>
    <property type="project" value="UniProtKB-SubCell"/>
</dbReference>
<dbReference type="Proteomes" id="UP000318017">
    <property type="component" value="Chromosome"/>
</dbReference>
<dbReference type="EMBL" id="CP036298">
    <property type="protein sequence ID" value="QDV22815.1"/>
    <property type="molecule type" value="Genomic_DNA"/>
</dbReference>
<evidence type="ECO:0000256" key="2">
    <source>
        <dbReference type="ARBA" id="ARBA00022454"/>
    </source>
</evidence>
<dbReference type="GO" id="GO:0032259">
    <property type="term" value="P:methylation"/>
    <property type="evidence" value="ECO:0007669"/>
    <property type="project" value="UniProtKB-KW"/>
</dbReference>
<evidence type="ECO:0000313" key="9">
    <source>
        <dbReference type="EMBL" id="QDV22815.1"/>
    </source>
</evidence>
<evidence type="ECO:0000256" key="5">
    <source>
        <dbReference type="ARBA" id="ARBA00022691"/>
    </source>
</evidence>